<sequence length="387" mass="42762">MGSNVIATCKEVCAVAPAITDIDLAVITRLPDTQRLGIVTYGSWSRRAIETTPWRTPDDALRFLDIGTDVACSGRTTASGNLSTSVTPLDIRQIPGLADLLETTIDDGHTNPIAELDHALTSTTESADTPTYDDPYAPIPFNQWIHHTTAGQSPRNTAPTPIQAATVPTTLSPGQTLPLPDDAAYQLDVTFQHSGSDADMTLLLLEHTGRVGTDDDFVFYNQPTGSDGAIRLHNKYSEGPTHTERATVHLSALPPRVTTVVISINMDVDAGHTCAELSGAELTISTPQNSWTFTPPADPNMPTRLQPRRNNLVRRHRNRILRLLPSRPRPIPPARGGAGYRTDRVRVRVRLRLRHYRNRRRRVRRQRLPRHMDGVTVIQLLDCVFVL</sequence>
<evidence type="ECO:0000256" key="1">
    <source>
        <dbReference type="ARBA" id="ARBA00008775"/>
    </source>
</evidence>
<dbReference type="InterPro" id="IPR051324">
    <property type="entry name" value="Stress/Tellurium_Resist"/>
</dbReference>
<dbReference type="EMBL" id="FZOW01000024">
    <property type="protein sequence ID" value="SNT47600.1"/>
    <property type="molecule type" value="Genomic_DNA"/>
</dbReference>
<dbReference type="AlphaFoldDB" id="A0A239MYK7"/>
<gene>
    <name evidence="3" type="ORF">SAMN05421642_12474</name>
</gene>
<dbReference type="OrthoDB" id="3206608at2"/>
<dbReference type="InterPro" id="IPR003325">
    <property type="entry name" value="TerD"/>
</dbReference>
<protein>
    <submittedName>
        <fullName evidence="3">TerD domain-containing protein</fullName>
    </submittedName>
</protein>
<name>A0A239MYK7_9NOCA</name>
<accession>A0A239MYK7</accession>
<comment type="similarity">
    <text evidence="1">Belongs to the CAPAB/TerDEXZ family.</text>
</comment>
<proteinExistence type="inferred from homology"/>
<evidence type="ECO:0000259" key="2">
    <source>
        <dbReference type="Pfam" id="PF02342"/>
    </source>
</evidence>
<dbReference type="Gene3D" id="2.60.60.30">
    <property type="entry name" value="sav2460 like domains"/>
    <property type="match status" value="1"/>
</dbReference>
<dbReference type="PANTHER" id="PTHR32097">
    <property type="entry name" value="CAMP-BINDING PROTEIN 1-RELATED"/>
    <property type="match status" value="1"/>
</dbReference>
<organism evidence="3 4">
    <name type="scientific">Rhodococcoides kyotonense</name>
    <dbReference type="NCBI Taxonomy" id="398843"/>
    <lineage>
        <taxon>Bacteria</taxon>
        <taxon>Bacillati</taxon>
        <taxon>Actinomycetota</taxon>
        <taxon>Actinomycetes</taxon>
        <taxon>Mycobacteriales</taxon>
        <taxon>Nocardiaceae</taxon>
        <taxon>Rhodococcoides</taxon>
    </lineage>
</organism>
<feature type="domain" description="TerD" evidence="2">
    <location>
        <begin position="192"/>
        <end position="285"/>
    </location>
</feature>
<dbReference type="PANTHER" id="PTHR32097:SF4">
    <property type="entry name" value="GENERAL STRESS PROTEIN 16U"/>
    <property type="match status" value="1"/>
</dbReference>
<evidence type="ECO:0000313" key="4">
    <source>
        <dbReference type="Proteomes" id="UP000198327"/>
    </source>
</evidence>
<dbReference type="RefSeq" id="WP_089252052.1">
    <property type="nucleotide sequence ID" value="NZ_FZOW01000024.1"/>
</dbReference>
<dbReference type="Pfam" id="PF02342">
    <property type="entry name" value="TerD"/>
    <property type="match status" value="1"/>
</dbReference>
<reference evidence="4" key="1">
    <citation type="submission" date="2017-06" db="EMBL/GenBank/DDBJ databases">
        <authorList>
            <person name="Varghese N."/>
            <person name="Submissions S."/>
        </authorList>
    </citation>
    <scope>NUCLEOTIDE SEQUENCE [LARGE SCALE GENOMIC DNA]</scope>
    <source>
        <strain evidence="4">JCM 23211</strain>
    </source>
</reference>
<keyword evidence="4" id="KW-1185">Reference proteome</keyword>
<evidence type="ECO:0000313" key="3">
    <source>
        <dbReference type="EMBL" id="SNT47600.1"/>
    </source>
</evidence>
<dbReference type="Proteomes" id="UP000198327">
    <property type="component" value="Unassembled WGS sequence"/>
</dbReference>